<gene>
    <name evidence="8" type="ORF">CASFOL_038763</name>
</gene>
<dbReference type="EMBL" id="JAVIJP010000082">
    <property type="protein sequence ID" value="KAL3617350.1"/>
    <property type="molecule type" value="Genomic_DNA"/>
</dbReference>
<name>A0ABD3BKU1_9LAMI</name>
<feature type="domain" description="Exostosin GT47" evidence="7">
    <location>
        <begin position="114"/>
        <end position="447"/>
    </location>
</feature>
<feature type="region of interest" description="Disordered" evidence="6">
    <location>
        <begin position="69"/>
        <end position="109"/>
    </location>
</feature>
<evidence type="ECO:0000256" key="1">
    <source>
        <dbReference type="ARBA" id="ARBA00004323"/>
    </source>
</evidence>
<evidence type="ECO:0000313" key="8">
    <source>
        <dbReference type="EMBL" id="KAL3617350.1"/>
    </source>
</evidence>
<dbReference type="InterPro" id="IPR004263">
    <property type="entry name" value="Exostosin"/>
</dbReference>
<dbReference type="GO" id="GO:0016757">
    <property type="term" value="F:glycosyltransferase activity"/>
    <property type="evidence" value="ECO:0007669"/>
    <property type="project" value="UniProtKB-KW"/>
</dbReference>
<organism evidence="8 9">
    <name type="scientific">Castilleja foliolosa</name>
    <dbReference type="NCBI Taxonomy" id="1961234"/>
    <lineage>
        <taxon>Eukaryota</taxon>
        <taxon>Viridiplantae</taxon>
        <taxon>Streptophyta</taxon>
        <taxon>Embryophyta</taxon>
        <taxon>Tracheophyta</taxon>
        <taxon>Spermatophyta</taxon>
        <taxon>Magnoliopsida</taxon>
        <taxon>eudicotyledons</taxon>
        <taxon>Gunneridae</taxon>
        <taxon>Pentapetalae</taxon>
        <taxon>asterids</taxon>
        <taxon>lamiids</taxon>
        <taxon>Lamiales</taxon>
        <taxon>Orobanchaceae</taxon>
        <taxon>Pedicularideae</taxon>
        <taxon>Castillejinae</taxon>
        <taxon>Castilleja</taxon>
    </lineage>
</organism>
<protein>
    <recommendedName>
        <fullName evidence="7">Exostosin GT47 domain-containing protein</fullName>
    </recommendedName>
</protein>
<keyword evidence="4" id="KW-0735">Signal-anchor</keyword>
<feature type="region of interest" description="Disordered" evidence="6">
    <location>
        <begin position="1"/>
        <end position="24"/>
    </location>
</feature>
<keyword evidence="3" id="KW-0808">Transferase</keyword>
<proteinExistence type="inferred from homology"/>
<dbReference type="Proteomes" id="UP001632038">
    <property type="component" value="Unassembled WGS sequence"/>
</dbReference>
<evidence type="ECO:0000256" key="5">
    <source>
        <dbReference type="ARBA" id="ARBA00023034"/>
    </source>
</evidence>
<dbReference type="Pfam" id="PF03016">
    <property type="entry name" value="Exostosin_GT47"/>
    <property type="match status" value="1"/>
</dbReference>
<keyword evidence="3" id="KW-0328">Glycosyltransferase</keyword>
<accession>A0ABD3BKU1</accession>
<keyword evidence="4" id="KW-0812">Transmembrane</keyword>
<evidence type="ECO:0000313" key="9">
    <source>
        <dbReference type="Proteomes" id="UP001632038"/>
    </source>
</evidence>
<evidence type="ECO:0000256" key="4">
    <source>
        <dbReference type="ARBA" id="ARBA00022968"/>
    </source>
</evidence>
<evidence type="ECO:0000259" key="7">
    <source>
        <dbReference type="Pfam" id="PF03016"/>
    </source>
</evidence>
<evidence type="ECO:0000256" key="6">
    <source>
        <dbReference type="SAM" id="MobiDB-lite"/>
    </source>
</evidence>
<comment type="similarity">
    <text evidence="2">Belongs to the glycosyltransferase 47 family.</text>
</comment>
<sequence length="515" mass="59005">MVPSSSPESGQTLKKPPPKNSNPIKQTLHTIKIHISSHPRFWLFITFLWVQALIISFLRTPPPCFPDRTAPIPVSSSTTPIRLIPSQNDTVSEPKPNATQPQPKPPAPLYTDECPSGRIYAYDLPTIFNRDLVNPNCTDLDPWNWECGIASNHGYGRAATELRRILPDDHYKSWYHTNQFTSELIFHHRVLKHRCRTLDPESATAFYIPFYAGLAVGKHLWMNDTSKRDRHCKMMLGWVTNQTHWKKFNGTDHFMTIGRITWDFRRLTDPSRTWGSSFLNMPAMQRVTRFIVEKYPGDEMDVSVPYPTGFHPKTKDNLILWQNFIRAYNRSGLFSFIKETTSDWAGNDFRAHLRTVCLTEPNSCRAVDCAVTQCSTNSTVILSALLESKFCLQPKGDSFTSRSVFDCMVAGSVPVFFTKTAYEQYEWFLPGDPESYSVYIDEEGVRNGTASVKQVLMGYSKEEIVKMREKVIETIPRIIYAKPNGGVDSFKDAFDIALDEVLEKIKEEKEWADFL</sequence>
<keyword evidence="5" id="KW-0333">Golgi apparatus</keyword>
<reference evidence="9" key="1">
    <citation type="journal article" date="2024" name="IScience">
        <title>Strigolactones Initiate the Formation of Haustorium-like Structures in Castilleja.</title>
        <authorList>
            <person name="Buerger M."/>
            <person name="Peterson D."/>
            <person name="Chory J."/>
        </authorList>
    </citation>
    <scope>NUCLEOTIDE SEQUENCE [LARGE SCALE GENOMIC DNA]</scope>
</reference>
<comment type="caution">
    <text evidence="8">The sequence shown here is derived from an EMBL/GenBank/DDBJ whole genome shotgun (WGS) entry which is preliminary data.</text>
</comment>
<dbReference type="InterPro" id="IPR040911">
    <property type="entry name" value="Exostosin_GT47"/>
</dbReference>
<keyword evidence="9" id="KW-1185">Reference proteome</keyword>
<dbReference type="AlphaFoldDB" id="A0ABD3BKU1"/>
<feature type="compositionally biased region" description="Polar residues" evidence="6">
    <location>
        <begin position="1"/>
        <end position="12"/>
    </location>
</feature>
<evidence type="ECO:0000256" key="2">
    <source>
        <dbReference type="ARBA" id="ARBA00010271"/>
    </source>
</evidence>
<evidence type="ECO:0000256" key="3">
    <source>
        <dbReference type="ARBA" id="ARBA00022676"/>
    </source>
</evidence>
<dbReference type="PANTHER" id="PTHR11062">
    <property type="entry name" value="EXOSTOSIN HEPARAN SULFATE GLYCOSYLTRANSFERASE -RELATED"/>
    <property type="match status" value="1"/>
</dbReference>
<dbReference type="GO" id="GO:0000139">
    <property type="term" value="C:Golgi membrane"/>
    <property type="evidence" value="ECO:0007669"/>
    <property type="project" value="UniProtKB-SubCell"/>
</dbReference>
<feature type="compositionally biased region" description="Polar residues" evidence="6">
    <location>
        <begin position="74"/>
        <end position="101"/>
    </location>
</feature>
<dbReference type="PANTHER" id="PTHR11062:SF220">
    <property type="entry name" value="XYLOGLUCAN GALACTOSYLTRANSFERASE XLT2-LIKE"/>
    <property type="match status" value="1"/>
</dbReference>
<comment type="subcellular location">
    <subcellularLocation>
        <location evidence="1">Golgi apparatus membrane</location>
        <topology evidence="1">Single-pass type II membrane protein</topology>
    </subcellularLocation>
</comment>